<feature type="transmembrane region" description="Helical" evidence="1">
    <location>
        <begin position="14"/>
        <end position="40"/>
    </location>
</feature>
<keyword evidence="1" id="KW-0472">Membrane</keyword>
<organism evidence="2 3">
    <name type="scientific">Fragariocoptes setiger</name>
    <dbReference type="NCBI Taxonomy" id="1670756"/>
    <lineage>
        <taxon>Eukaryota</taxon>
        <taxon>Metazoa</taxon>
        <taxon>Ecdysozoa</taxon>
        <taxon>Arthropoda</taxon>
        <taxon>Chelicerata</taxon>
        <taxon>Arachnida</taxon>
        <taxon>Acari</taxon>
        <taxon>Acariformes</taxon>
        <taxon>Trombidiformes</taxon>
        <taxon>Prostigmata</taxon>
        <taxon>Eupodina</taxon>
        <taxon>Eriophyoidea</taxon>
        <taxon>Phytoptidae</taxon>
        <taxon>Fragariocoptes</taxon>
    </lineage>
</organism>
<accession>A0ABQ7SC10</accession>
<reference evidence="2 3" key="1">
    <citation type="submission" date="2020-10" db="EMBL/GenBank/DDBJ databases">
        <authorList>
            <person name="Klimov P.B."/>
            <person name="Dyachkov S.M."/>
            <person name="Chetverikov P.E."/>
        </authorList>
    </citation>
    <scope>NUCLEOTIDE SEQUENCE [LARGE SCALE GENOMIC DNA]</scope>
    <source>
        <strain evidence="2">BMOC 18-1129-001#AD2665</strain>
        <tissue evidence="2">Entire mites</tissue>
    </source>
</reference>
<dbReference type="EMBL" id="JAIFTH010000055">
    <property type="protein sequence ID" value="KAG9510912.1"/>
    <property type="molecule type" value="Genomic_DNA"/>
</dbReference>
<dbReference type="Proteomes" id="UP000825002">
    <property type="component" value="Unassembled WGS sequence"/>
</dbReference>
<gene>
    <name evidence="2" type="primary">Zdhhc3</name>
    <name evidence="2" type="ORF">GZH46_00531</name>
</gene>
<keyword evidence="3" id="KW-1185">Reference proteome</keyword>
<keyword evidence="1" id="KW-1133">Transmembrane helix</keyword>
<comment type="caution">
    <text evidence="2">The sequence shown here is derived from an EMBL/GenBank/DDBJ whole genome shotgun (WGS) entry which is preliminary data.</text>
</comment>
<proteinExistence type="predicted"/>
<feature type="transmembrane region" description="Helical" evidence="1">
    <location>
        <begin position="49"/>
        <end position="67"/>
    </location>
</feature>
<name>A0ABQ7SC10_9ACAR</name>
<keyword evidence="1" id="KW-0812">Transmembrane</keyword>
<sequence length="220" mass="24810">MRGPTTMVWFVKDFCGIICAMFTWLLMAFSQFVVLFIILLPQKDTTSKYVNLVIFELFSFLSLASHLRTMLTNPGAVPRGTATREAIQELGMTEGQNVLIIVPFANDVSEKWIIIVLDCPGTNPGKSAYPSPVNLILMIFLVFEALLFAIFTVIMFLFQIKAIWNDETGIENLKKESGRSKRGSFHNFTSVFGKDFLKIFSPFSRSIGGFLEVPFYSCQV</sequence>
<evidence type="ECO:0000313" key="2">
    <source>
        <dbReference type="EMBL" id="KAG9510912.1"/>
    </source>
</evidence>
<evidence type="ECO:0000256" key="1">
    <source>
        <dbReference type="SAM" id="Phobius"/>
    </source>
</evidence>
<protein>
    <submittedName>
        <fullName evidence="2">Palmitoyltransferase ZDHHC3</fullName>
    </submittedName>
</protein>
<evidence type="ECO:0000313" key="3">
    <source>
        <dbReference type="Proteomes" id="UP000825002"/>
    </source>
</evidence>
<feature type="transmembrane region" description="Helical" evidence="1">
    <location>
        <begin position="135"/>
        <end position="158"/>
    </location>
</feature>